<evidence type="ECO:0000256" key="5">
    <source>
        <dbReference type="ARBA" id="ARBA00023136"/>
    </source>
</evidence>
<evidence type="ECO:0000256" key="1">
    <source>
        <dbReference type="ARBA" id="ARBA00004141"/>
    </source>
</evidence>
<feature type="transmembrane region" description="Helical" evidence="6">
    <location>
        <begin position="297"/>
        <end position="316"/>
    </location>
</feature>
<feature type="transmembrane region" description="Helical" evidence="6">
    <location>
        <begin position="240"/>
        <end position="260"/>
    </location>
</feature>
<evidence type="ECO:0000256" key="6">
    <source>
        <dbReference type="SAM" id="Phobius"/>
    </source>
</evidence>
<dbReference type="Proteomes" id="UP001209755">
    <property type="component" value="Unassembled WGS sequence"/>
</dbReference>
<dbReference type="InterPro" id="IPR022369">
    <property type="entry name" value="Integral_membrane_TerC_rswitch"/>
</dbReference>
<evidence type="ECO:0000256" key="4">
    <source>
        <dbReference type="ARBA" id="ARBA00022989"/>
    </source>
</evidence>
<organism evidence="7 8">
    <name type="scientific">Rhodobium gokarnense</name>
    <dbReference type="NCBI Taxonomy" id="364296"/>
    <lineage>
        <taxon>Bacteria</taxon>
        <taxon>Pseudomonadati</taxon>
        <taxon>Pseudomonadota</taxon>
        <taxon>Alphaproteobacteria</taxon>
        <taxon>Hyphomicrobiales</taxon>
        <taxon>Rhodobiaceae</taxon>
        <taxon>Rhodobium</taxon>
    </lineage>
</organism>
<accession>A0ABT3HFK4</accession>
<dbReference type="Pfam" id="PF03741">
    <property type="entry name" value="TerC"/>
    <property type="match status" value="1"/>
</dbReference>
<feature type="transmembrane region" description="Helical" evidence="6">
    <location>
        <begin position="72"/>
        <end position="99"/>
    </location>
</feature>
<gene>
    <name evidence="7" type="ORF">M2319_003527</name>
</gene>
<keyword evidence="5 6" id="KW-0472">Membrane</keyword>
<comment type="subcellular location">
    <subcellularLocation>
        <location evidence="1">Membrane</location>
        <topology evidence="1">Multi-pass membrane protein</topology>
    </subcellularLocation>
</comment>
<proteinExistence type="inferred from homology"/>
<feature type="transmembrane region" description="Helical" evidence="6">
    <location>
        <begin position="16"/>
        <end position="34"/>
    </location>
</feature>
<dbReference type="InterPro" id="IPR005496">
    <property type="entry name" value="Integral_membrane_TerC"/>
</dbReference>
<keyword evidence="8" id="KW-1185">Reference proteome</keyword>
<evidence type="ECO:0000313" key="7">
    <source>
        <dbReference type="EMBL" id="MCW2309176.1"/>
    </source>
</evidence>
<reference evidence="8" key="1">
    <citation type="submission" date="2023-07" db="EMBL/GenBank/DDBJ databases">
        <title>Genome sequencing of Purple Non-Sulfur Bacteria from various extreme environments.</title>
        <authorList>
            <person name="Mayer M."/>
        </authorList>
    </citation>
    <scope>NUCLEOTIDE SEQUENCE [LARGE SCALE GENOMIC DNA]</scope>
    <source>
        <strain evidence="8">DSM 17935</strain>
    </source>
</reference>
<dbReference type="NCBIfam" id="TIGR03718">
    <property type="entry name" value="R_switched_Alx"/>
    <property type="match status" value="1"/>
</dbReference>
<evidence type="ECO:0000256" key="3">
    <source>
        <dbReference type="ARBA" id="ARBA00022692"/>
    </source>
</evidence>
<dbReference type="PANTHER" id="PTHR30238">
    <property type="entry name" value="MEMBRANE BOUND PREDICTED REDOX MODULATOR"/>
    <property type="match status" value="1"/>
</dbReference>
<feature type="transmembrane region" description="Helical" evidence="6">
    <location>
        <begin position="272"/>
        <end position="291"/>
    </location>
</feature>
<name>A0ABT3HFK4_9HYPH</name>
<evidence type="ECO:0000256" key="2">
    <source>
        <dbReference type="ARBA" id="ARBA00007511"/>
    </source>
</evidence>
<dbReference type="RefSeq" id="WP_264602766.1">
    <property type="nucleotide sequence ID" value="NZ_JAOQNS010000011.1"/>
</dbReference>
<evidence type="ECO:0000313" key="8">
    <source>
        <dbReference type="Proteomes" id="UP001209755"/>
    </source>
</evidence>
<feature type="transmembrane region" description="Helical" evidence="6">
    <location>
        <begin position="210"/>
        <end position="234"/>
    </location>
</feature>
<comment type="caution">
    <text evidence="7">The sequence shown here is derived from an EMBL/GenBank/DDBJ whole genome shotgun (WGS) entry which is preliminary data.</text>
</comment>
<keyword evidence="4 6" id="KW-1133">Transmembrane helix</keyword>
<protein>
    <submittedName>
        <fullName evidence="7">Tellurite resistance protein TerC</fullName>
    </submittedName>
</protein>
<feature type="transmembrane region" description="Helical" evidence="6">
    <location>
        <begin position="139"/>
        <end position="157"/>
    </location>
</feature>
<dbReference type="PANTHER" id="PTHR30238:SF0">
    <property type="entry name" value="THYLAKOID MEMBRANE PROTEIN TERC, CHLOROPLASTIC"/>
    <property type="match status" value="1"/>
</dbReference>
<keyword evidence="3 6" id="KW-0812">Transmembrane</keyword>
<feature type="transmembrane region" description="Helical" evidence="6">
    <location>
        <begin position="46"/>
        <end position="66"/>
    </location>
</feature>
<dbReference type="EMBL" id="JAOQNS010000011">
    <property type="protein sequence ID" value="MCW2309176.1"/>
    <property type="molecule type" value="Genomic_DNA"/>
</dbReference>
<feature type="transmembrane region" description="Helical" evidence="6">
    <location>
        <begin position="111"/>
        <end position="133"/>
    </location>
</feature>
<comment type="similarity">
    <text evidence="2">Belongs to the TerC family.</text>
</comment>
<sequence>MNFSNSIAADVTAGEWAVFIAVVSAILVFDLGYLHRQARAIKLKDSLLLVGLYGSIAFAFGVWVWLEFGTDAGALFFTALIIEQSLSIDNVFVMSVIFTYFAIPPEHRHRVLFWGILGAIVFRAIMIFAGTAAVASFDWLLLIFAAILVFTGIKLLFMQEEDEPDLERNRIVRFVIRHLPVTKTIHGKRFFAREPDPRSASGTAIKATPLFLALVIIEGADIAFAVDSIPAVLALSQDVFIVYTSNIFAILGLRALFFVVDALISKCRYLKPALSAILVLIGGKIVWDHLIGKVDPVLCLIVTVAILGGAFALSAIRGRQACESNEMPAPKTQPVRDE</sequence>